<keyword evidence="3" id="KW-1185">Reference proteome</keyword>
<sequence length="924" mass="101826">MASWKDAVVDLENDSLAPAAPVAETSTGSKVRLTAKQAWKLVCAKCGVRVSKFRDCNRTGTSTRQDTPWGAYNAAGDPFEDGCQRCTRICRQILCMQWNVAMERLENPSDPLHSLWADIEANLDAVEDEKPMPTPVKVPSDVSNVTSFLEEFWHEVAFVTEAEFTKYVGCSPATLRIALEERVVTSGLVMKGVYVQLRDLPKTMGLGDILALRKVKLSYIRDLSQSEYLLKADSQLHPNQAKAVRASALQALLKQRSQSLSPAQIDALPTLNSLREKALQIEEGRVKQETGVAEQNGLNLGSLSDLPLAGTAPASKRRKAEKSNKGGGSGKPARDAPLRESSPASKRSRTSGARFDGSDKGGGNLTDAEIRKALPNDGQLQKVAESLGKVPECFHHLDPNRMLAGEKLGRFCVLLVPWHDFLFAHGRHACKSKARDLLDVLAEQKSKQTCLLKKRVAVCDAAVLLHSNARSLDKVESSKLADCLALLEEERIQLPFTMEASITELRCISAMERVGKEWTATSEEAIAEFLQIWSPSLTLADKDDKDEFKITKPTFSALIQRATQLTEFSCFNMSLMSQCKCSCWLLLVKLTPVEELELEDSQGEPVQEEEICFQAVAKSMLDSVANDFFAGHMDSAAKTPPSRRVLMEIAQCLANALTTPLGDEELPEAIRQALGIVATVAKAILALVVPIPEYMGSSAKDVIAITNAKAGKGFDPQNALYVLMRERLTDNGFWKSLATEVNLKSGTNKELAPVLKKHCESLKAVKNGDFNDMLAAVLECLKDMPRLESNLRNNATQQLRTQLRLLVQKLGKTTLATDIATLPISELQLLVQSLACVLDDQGIREMHCKLEAWMQASEGQFAEAECERWLAEALEEAAVMSFEKLAYHVNKYKQGFPDKVLEDVLKLIPRMLETFIAQASLTHM</sequence>
<dbReference type="Proteomes" id="UP000604046">
    <property type="component" value="Unassembled WGS sequence"/>
</dbReference>
<reference evidence="2" key="1">
    <citation type="submission" date="2021-02" db="EMBL/GenBank/DDBJ databases">
        <authorList>
            <person name="Dougan E. K."/>
            <person name="Rhodes N."/>
            <person name="Thang M."/>
            <person name="Chan C."/>
        </authorList>
    </citation>
    <scope>NUCLEOTIDE SEQUENCE</scope>
</reference>
<protein>
    <submittedName>
        <fullName evidence="2">Uncharacterized protein</fullName>
    </submittedName>
</protein>
<organism evidence="2 3">
    <name type="scientific">Symbiodinium natans</name>
    <dbReference type="NCBI Taxonomy" id="878477"/>
    <lineage>
        <taxon>Eukaryota</taxon>
        <taxon>Sar</taxon>
        <taxon>Alveolata</taxon>
        <taxon>Dinophyceae</taxon>
        <taxon>Suessiales</taxon>
        <taxon>Symbiodiniaceae</taxon>
        <taxon>Symbiodinium</taxon>
    </lineage>
</organism>
<comment type="caution">
    <text evidence="2">The sequence shown here is derived from an EMBL/GenBank/DDBJ whole genome shotgun (WGS) entry which is preliminary data.</text>
</comment>
<accession>A0A812NP29</accession>
<name>A0A812NP29_9DINO</name>
<proteinExistence type="predicted"/>
<feature type="region of interest" description="Disordered" evidence="1">
    <location>
        <begin position="297"/>
        <end position="377"/>
    </location>
</feature>
<evidence type="ECO:0000313" key="3">
    <source>
        <dbReference type="Proteomes" id="UP000604046"/>
    </source>
</evidence>
<evidence type="ECO:0000256" key="1">
    <source>
        <dbReference type="SAM" id="MobiDB-lite"/>
    </source>
</evidence>
<gene>
    <name evidence="2" type="ORF">SNAT2548_LOCUS16851</name>
</gene>
<dbReference type="OrthoDB" id="429292at2759"/>
<dbReference type="AlphaFoldDB" id="A0A812NP29"/>
<evidence type="ECO:0000313" key="2">
    <source>
        <dbReference type="EMBL" id="CAE7321589.1"/>
    </source>
</evidence>
<dbReference type="EMBL" id="CAJNDS010002093">
    <property type="protein sequence ID" value="CAE7321589.1"/>
    <property type="molecule type" value="Genomic_DNA"/>
</dbReference>